<comment type="caution">
    <text evidence="2">The sequence shown here is derived from an EMBL/GenBank/DDBJ whole genome shotgun (WGS) entry which is preliminary data.</text>
</comment>
<dbReference type="PROSITE" id="PS50104">
    <property type="entry name" value="TIR"/>
    <property type="match status" value="1"/>
</dbReference>
<dbReference type="RefSeq" id="WP_163669140.1">
    <property type="nucleotide sequence ID" value="NZ_QZCE01000002.1"/>
</dbReference>
<sequence>MPLNAKLPLRKILVLAANPSDTARLSLDEEVRSIQRSIQLSKERDQFQIVSEWAVRTEDLIQALMSHQPHIVHFVGHGVGDHGLVLDDSRGRSQLVPTRALARLFQQVSNVECVLLNACYSDSQAQAISQFVSCVIGMNQPIGDVAAISFARGFYTALGHSSSYEAAYEMGRTAIDLEDIAEEVATPVLRTRAGKVIDDRFGSKASPSDSRTATRRIFISYRDEAPDKDLAQDFYDAFQAAGHEAFMAAESIKLGENWRKRISTELHQCDYFLLLLSPLSATSEMVTEEVKRARSLRDRRNRPVILPIRVQFPLDDPLNYELRGYLQQIQQREWRSAADTPALLQELRSLMQEHKAQRDIAPAETESVVPIRPVADSIDRPPLPVAEPELQREPGGSVPLKSGLYVDRPPIETDCFAEIEQPGSLIRIKAPRQMGKTSLMARILNHGRELGYATVPVSFQRADSRLFNDLDLLLKWLCSQVGRRLKKLKELEDYWMGFGSKDKCIAYFEECLLEDLDTPLILALDEVDMVFPHATVADDFFGLLRSWYESARYGDFGSELWEKLRLVVVHSTEAYVPLNINQSPFNVGKNVELEEFSAEQVQDLAQRYGLSASVSQTEALMELVGGHPYLIRKALYHLRRDDLSINALTETAATEAGIYSDHLRRHLYVLQDHPQLAEAFRQVVTKRRPVDIDAESSFKLESIGLVTLSGNQASPLCEIYREYFREHLEG</sequence>
<feature type="domain" description="TIR" evidence="1">
    <location>
        <begin position="213"/>
        <end position="351"/>
    </location>
</feature>
<reference evidence="2 3" key="1">
    <citation type="journal article" date="2020" name="Microb. Ecol.">
        <title>Ecogenomics of the Marine Benthic Filamentous Cyanobacterium Adonisia.</title>
        <authorList>
            <person name="Walter J.M."/>
            <person name="Coutinho F.H."/>
            <person name="Leomil L."/>
            <person name="Hargreaves P.I."/>
            <person name="Campeao M.E."/>
            <person name="Vieira V.V."/>
            <person name="Silva B.S."/>
            <person name="Fistarol G.O."/>
            <person name="Salomon P.S."/>
            <person name="Sawabe T."/>
            <person name="Mino S."/>
            <person name="Hosokawa M."/>
            <person name="Miyashita H."/>
            <person name="Maruyama F."/>
            <person name="van Verk M.C."/>
            <person name="Dutilh B.E."/>
            <person name="Thompson C.C."/>
            <person name="Thompson F.L."/>
        </authorList>
    </citation>
    <scope>NUCLEOTIDE SEQUENCE [LARGE SCALE GENOMIC DNA]</scope>
    <source>
        <strain evidence="2 3">CCMR0082</strain>
    </source>
</reference>
<dbReference type="Pfam" id="PF14516">
    <property type="entry name" value="AAA_35"/>
    <property type="match status" value="1"/>
</dbReference>
<dbReference type="Pfam" id="PF12770">
    <property type="entry name" value="CHAT"/>
    <property type="match status" value="1"/>
</dbReference>
<proteinExistence type="predicted"/>
<gene>
    <name evidence="2" type="ORF">D0962_28880</name>
</gene>
<dbReference type="Proteomes" id="UP000473574">
    <property type="component" value="Unassembled WGS sequence"/>
</dbReference>
<name>A0A6M0SEF6_9CYAN</name>
<accession>A0A6M0SEF6</accession>
<dbReference type="Gene3D" id="3.40.50.10140">
    <property type="entry name" value="Toll/interleukin-1 receptor homology (TIR) domain"/>
    <property type="match status" value="1"/>
</dbReference>
<evidence type="ECO:0000259" key="1">
    <source>
        <dbReference type="PROSITE" id="PS50104"/>
    </source>
</evidence>
<dbReference type="Gene3D" id="3.40.50.300">
    <property type="entry name" value="P-loop containing nucleotide triphosphate hydrolases"/>
    <property type="match status" value="1"/>
</dbReference>
<evidence type="ECO:0000313" key="2">
    <source>
        <dbReference type="EMBL" id="NEZ66726.1"/>
    </source>
</evidence>
<dbReference type="GO" id="GO:0007165">
    <property type="term" value="P:signal transduction"/>
    <property type="evidence" value="ECO:0007669"/>
    <property type="project" value="InterPro"/>
</dbReference>
<evidence type="ECO:0000313" key="3">
    <source>
        <dbReference type="Proteomes" id="UP000473574"/>
    </source>
</evidence>
<dbReference type="EMBL" id="QZCE01000002">
    <property type="protein sequence ID" value="NEZ66726.1"/>
    <property type="molecule type" value="Genomic_DNA"/>
</dbReference>
<dbReference type="InterPro" id="IPR000157">
    <property type="entry name" value="TIR_dom"/>
</dbReference>
<protein>
    <submittedName>
        <fullName evidence="2">TIR domain-containing protein</fullName>
    </submittedName>
</protein>
<dbReference type="AlphaFoldDB" id="A0A6M0SEF6"/>
<organism evidence="2 3">
    <name type="scientific">Adonisia turfae CCMR0082</name>
    <dbReference type="NCBI Taxonomy" id="2304604"/>
    <lineage>
        <taxon>Bacteria</taxon>
        <taxon>Bacillati</taxon>
        <taxon>Cyanobacteriota</taxon>
        <taxon>Adonisia</taxon>
        <taxon>Adonisia turfae</taxon>
    </lineage>
</organism>
<dbReference type="SUPFAM" id="SSF52540">
    <property type="entry name" value="P-loop containing nucleoside triphosphate hydrolases"/>
    <property type="match status" value="1"/>
</dbReference>
<dbReference type="InterPro" id="IPR027417">
    <property type="entry name" value="P-loop_NTPase"/>
</dbReference>
<dbReference type="SUPFAM" id="SSF52200">
    <property type="entry name" value="Toll/Interleukin receptor TIR domain"/>
    <property type="match status" value="1"/>
</dbReference>
<dbReference type="InterPro" id="IPR035897">
    <property type="entry name" value="Toll_tir_struct_dom_sf"/>
</dbReference>
<dbReference type="InterPro" id="IPR024983">
    <property type="entry name" value="CHAT_dom"/>
</dbReference>
<dbReference type="Pfam" id="PF13676">
    <property type="entry name" value="TIR_2"/>
    <property type="match status" value="1"/>
</dbReference>